<evidence type="ECO:0000313" key="2">
    <source>
        <dbReference type="EMBL" id="RXS98097.1"/>
    </source>
</evidence>
<dbReference type="InterPro" id="IPR032307">
    <property type="entry name" value="PepSY_TM-like_2"/>
</dbReference>
<evidence type="ECO:0000256" key="1">
    <source>
        <dbReference type="SAM" id="Phobius"/>
    </source>
</evidence>
<dbReference type="AlphaFoldDB" id="A0A4Q1SKU0"/>
<dbReference type="Proteomes" id="UP000290253">
    <property type="component" value="Unassembled WGS sequence"/>
</dbReference>
<dbReference type="Pfam" id="PF16357">
    <property type="entry name" value="PepSY_TM_like_2"/>
    <property type="match status" value="1"/>
</dbReference>
<sequence length="195" mass="21382">MRRTVAVTARWLHIYLSMLSFAVILFFAATGLTLNHPDWFAGHAKTVETHGIADKAMLHTAGSEGADRLGLVEMLRAREHVHGAVSDFRVDDTQVSISFRAPGYTADAFIDRDTGKYDLTVVQDGFVAVINDLHKGRDAGKAWSAVIDVSAVLLVLVSLTGLVLIWFVYKRRTSGLILAGFAAIAVLMLWKLFVP</sequence>
<keyword evidence="1" id="KW-0812">Transmembrane</keyword>
<protein>
    <submittedName>
        <fullName evidence="2">Peptidase</fullName>
    </submittedName>
</protein>
<accession>A0A4Q1SKU0</accession>
<keyword evidence="1" id="KW-1133">Transmembrane helix</keyword>
<reference evidence="2 3" key="1">
    <citation type="journal article" date="2016" name="Int. J. Syst. Evol. Microbiol.">
        <title>Acidipila dinghuensis sp. nov., an acidobacterium isolated from forest soil.</title>
        <authorList>
            <person name="Jiang Y.W."/>
            <person name="Wang J."/>
            <person name="Chen M.H."/>
            <person name="Lv Y.Y."/>
            <person name="Qiu L.H."/>
        </authorList>
    </citation>
    <scope>NUCLEOTIDE SEQUENCE [LARGE SCALE GENOMIC DNA]</scope>
    <source>
        <strain evidence="2 3">DHOF10</strain>
    </source>
</reference>
<dbReference type="EMBL" id="SDMK01000001">
    <property type="protein sequence ID" value="RXS98097.1"/>
    <property type="molecule type" value="Genomic_DNA"/>
</dbReference>
<name>A0A4Q1SKU0_9BACT</name>
<keyword evidence="3" id="KW-1185">Reference proteome</keyword>
<gene>
    <name evidence="2" type="ORF">ESZ00_02395</name>
</gene>
<dbReference type="OrthoDB" id="27171at2"/>
<dbReference type="PANTHER" id="PTHR40115">
    <property type="entry name" value="INNER MEMBRANE PROTEIN WITH PEPSY TM HELIX"/>
    <property type="match status" value="1"/>
</dbReference>
<feature type="transmembrane region" description="Helical" evidence="1">
    <location>
        <begin position="142"/>
        <end position="169"/>
    </location>
</feature>
<evidence type="ECO:0000313" key="3">
    <source>
        <dbReference type="Proteomes" id="UP000290253"/>
    </source>
</evidence>
<dbReference type="PANTHER" id="PTHR40115:SF1">
    <property type="entry name" value="INNER MEMBRANE PROTEIN WITH PEPSY TM HELIX"/>
    <property type="match status" value="1"/>
</dbReference>
<proteinExistence type="predicted"/>
<organism evidence="2 3">
    <name type="scientific">Silvibacterium dinghuense</name>
    <dbReference type="NCBI Taxonomy" id="1560006"/>
    <lineage>
        <taxon>Bacteria</taxon>
        <taxon>Pseudomonadati</taxon>
        <taxon>Acidobacteriota</taxon>
        <taxon>Terriglobia</taxon>
        <taxon>Terriglobales</taxon>
        <taxon>Acidobacteriaceae</taxon>
        <taxon>Silvibacterium</taxon>
    </lineage>
</organism>
<feature type="transmembrane region" description="Helical" evidence="1">
    <location>
        <begin position="12"/>
        <end position="34"/>
    </location>
</feature>
<keyword evidence="1" id="KW-0472">Membrane</keyword>
<feature type="transmembrane region" description="Helical" evidence="1">
    <location>
        <begin position="176"/>
        <end position="193"/>
    </location>
</feature>
<comment type="caution">
    <text evidence="2">The sequence shown here is derived from an EMBL/GenBank/DDBJ whole genome shotgun (WGS) entry which is preliminary data.</text>
</comment>